<protein>
    <recommendedName>
        <fullName evidence="2">DUF7053 domain-containing protein</fullName>
    </recommendedName>
</protein>
<accession>A0AA43QW08</accession>
<sequence>MSKRSHFTTVTPLPAGITRETVLSTLHSHTEMIDLNPLVVDRHPIKPPRDAPAEEFHCSWYSISDKVTYVPGIYTGSVDFTACFNDLPDGLQTHIYAPMGLNMRGRWTLGGSLPGEPRQPVEFGLGLPKTGLWLREDVDMKCNVVMTGFVKKTTKKSHGTLVDRLIEKSHIKEADGYNNSLREQLELRGQYPPDYHEGCGGMVSPGLSSAGTFASTTDASKPAMSHHGASASDAGSIRSGGGSLREKGYPSSSPPPQHPAHMASPYQMPPRPQSPPQMQQPYQALAPHQMVGQHDRNPSYQQYPSYQGHPAGAIPPQRPEPMTSADYPAPLNVKQQLHPMHFSNELPGREARTPIEMAGGARHYDVGQKPVELDSQAPPYPER</sequence>
<feature type="domain" description="DUF7053" evidence="2">
    <location>
        <begin position="2"/>
        <end position="169"/>
    </location>
</feature>
<feature type="region of interest" description="Disordered" evidence="1">
    <location>
        <begin position="357"/>
        <end position="383"/>
    </location>
</feature>
<dbReference type="Pfam" id="PF23155">
    <property type="entry name" value="DUF7053"/>
    <property type="match status" value="1"/>
</dbReference>
<feature type="compositionally biased region" description="Low complexity" evidence="1">
    <location>
        <begin position="223"/>
        <end position="236"/>
    </location>
</feature>
<dbReference type="InterPro" id="IPR055481">
    <property type="entry name" value="DUF7053"/>
</dbReference>
<evidence type="ECO:0000313" key="3">
    <source>
        <dbReference type="EMBL" id="MDI1493626.1"/>
    </source>
</evidence>
<dbReference type="Proteomes" id="UP001161017">
    <property type="component" value="Unassembled WGS sequence"/>
</dbReference>
<reference evidence="3" key="1">
    <citation type="journal article" date="2023" name="Genome Biol. Evol.">
        <title>First Whole Genome Sequence and Flow Cytometry Genome Size Data for the Lichen-Forming Fungus Ramalina farinacea (Ascomycota).</title>
        <authorList>
            <person name="Llewellyn T."/>
            <person name="Mian S."/>
            <person name="Hill R."/>
            <person name="Leitch I.J."/>
            <person name="Gaya E."/>
        </authorList>
    </citation>
    <scope>NUCLEOTIDE SEQUENCE</scope>
    <source>
        <strain evidence="3">LIQ254RAFAR</strain>
    </source>
</reference>
<proteinExistence type="predicted"/>
<evidence type="ECO:0000313" key="4">
    <source>
        <dbReference type="Proteomes" id="UP001161017"/>
    </source>
</evidence>
<dbReference type="EMBL" id="JAPUFD010000039">
    <property type="protein sequence ID" value="MDI1493626.1"/>
    <property type="molecule type" value="Genomic_DNA"/>
</dbReference>
<keyword evidence="4" id="KW-1185">Reference proteome</keyword>
<dbReference type="AlphaFoldDB" id="A0AA43QW08"/>
<feature type="region of interest" description="Disordered" evidence="1">
    <location>
        <begin position="213"/>
        <end position="326"/>
    </location>
</feature>
<dbReference type="PANTHER" id="PTHR38117:SF2">
    <property type="entry name" value="NACHT AND WD40 DOMAIN PROTEIN"/>
    <property type="match status" value="1"/>
</dbReference>
<evidence type="ECO:0000259" key="2">
    <source>
        <dbReference type="Pfam" id="PF23155"/>
    </source>
</evidence>
<organism evidence="3 4">
    <name type="scientific">Ramalina farinacea</name>
    <dbReference type="NCBI Taxonomy" id="258253"/>
    <lineage>
        <taxon>Eukaryota</taxon>
        <taxon>Fungi</taxon>
        <taxon>Dikarya</taxon>
        <taxon>Ascomycota</taxon>
        <taxon>Pezizomycotina</taxon>
        <taxon>Lecanoromycetes</taxon>
        <taxon>OSLEUM clade</taxon>
        <taxon>Lecanoromycetidae</taxon>
        <taxon>Lecanorales</taxon>
        <taxon>Lecanorineae</taxon>
        <taxon>Ramalinaceae</taxon>
        <taxon>Ramalina</taxon>
    </lineage>
</organism>
<name>A0AA43QW08_9LECA</name>
<comment type="caution">
    <text evidence="3">The sequence shown here is derived from an EMBL/GenBank/DDBJ whole genome shotgun (WGS) entry which is preliminary data.</text>
</comment>
<evidence type="ECO:0000256" key="1">
    <source>
        <dbReference type="SAM" id="MobiDB-lite"/>
    </source>
</evidence>
<dbReference type="PANTHER" id="PTHR38117">
    <property type="entry name" value="NACHT AND WD40 DOMAIN PROTEIN"/>
    <property type="match status" value="1"/>
</dbReference>
<gene>
    <name evidence="3" type="ORF">OHK93_005922</name>
</gene>